<dbReference type="Pfam" id="PF01250">
    <property type="entry name" value="Ribosomal_S6"/>
    <property type="match status" value="1"/>
</dbReference>
<proteinExistence type="evidence at transcript level"/>
<dbReference type="Gene3D" id="3.30.70.60">
    <property type="match status" value="1"/>
</dbReference>
<dbReference type="GO" id="GO:0070181">
    <property type="term" value="F:small ribosomal subunit rRNA binding"/>
    <property type="evidence" value="ECO:0007669"/>
    <property type="project" value="TreeGrafter"/>
</dbReference>
<accession>A9NKL3</accession>
<dbReference type="AlphaFoldDB" id="A9NKL3"/>
<feature type="compositionally biased region" description="Basic and acidic residues" evidence="2">
    <location>
        <begin position="146"/>
        <end position="156"/>
    </location>
</feature>
<reference evidence="3" key="1">
    <citation type="journal article" date="2008" name="BMC Genomics">
        <title>A conifer genomics resource of 200,000 spruce (Picea spp.) ESTs and 6,464 high-quality, sequence-finished full-length cDNAs for Sitka spruce (Picea sitchensis).</title>
        <authorList>
            <person name="Ralph S.G."/>
            <person name="Chun H.J."/>
            <person name="Kolosova N."/>
            <person name="Cooper D."/>
            <person name="Oddy C."/>
            <person name="Ritland C.E."/>
            <person name="Kirkpatrick R."/>
            <person name="Moore R."/>
            <person name="Barber S."/>
            <person name="Holt R.A."/>
            <person name="Jones S.J."/>
            <person name="Marra M.A."/>
            <person name="Douglas C.J."/>
            <person name="Ritland K."/>
            <person name="Bohlmann J."/>
        </authorList>
    </citation>
    <scope>NUCLEOTIDE SEQUENCE</scope>
    <source>
        <tissue evidence="3">Green portion of the leader tissue</tissue>
    </source>
</reference>
<feature type="region of interest" description="Disordered" evidence="2">
    <location>
        <begin position="124"/>
        <end position="163"/>
    </location>
</feature>
<dbReference type="GO" id="GO:0003735">
    <property type="term" value="F:structural constituent of ribosome"/>
    <property type="evidence" value="ECO:0007669"/>
    <property type="project" value="InterPro"/>
</dbReference>
<dbReference type="SUPFAM" id="SSF54995">
    <property type="entry name" value="Ribosomal protein S6"/>
    <property type="match status" value="1"/>
</dbReference>
<dbReference type="GO" id="GO:0005840">
    <property type="term" value="C:ribosome"/>
    <property type="evidence" value="ECO:0007669"/>
    <property type="project" value="InterPro"/>
</dbReference>
<dbReference type="InterPro" id="IPR014717">
    <property type="entry name" value="Transl_elong_EF1B/ribsomal_bS6"/>
</dbReference>
<dbReference type="CDD" id="cd15465">
    <property type="entry name" value="bS6_mito"/>
    <property type="match status" value="1"/>
</dbReference>
<organism evidence="3">
    <name type="scientific">Picea sitchensis</name>
    <name type="common">Sitka spruce</name>
    <name type="synonym">Pinus sitchensis</name>
    <dbReference type="NCBI Taxonomy" id="3332"/>
    <lineage>
        <taxon>Eukaryota</taxon>
        <taxon>Viridiplantae</taxon>
        <taxon>Streptophyta</taxon>
        <taxon>Embryophyta</taxon>
        <taxon>Tracheophyta</taxon>
        <taxon>Spermatophyta</taxon>
        <taxon>Pinopsida</taxon>
        <taxon>Pinidae</taxon>
        <taxon>Conifers I</taxon>
        <taxon>Pinales</taxon>
        <taxon>Pinaceae</taxon>
        <taxon>Picea</taxon>
    </lineage>
</organism>
<dbReference type="GO" id="GO:0006412">
    <property type="term" value="P:translation"/>
    <property type="evidence" value="ECO:0007669"/>
    <property type="project" value="InterPro"/>
</dbReference>
<evidence type="ECO:0000313" key="3">
    <source>
        <dbReference type="EMBL" id="ABK21174.1"/>
    </source>
</evidence>
<feature type="compositionally biased region" description="Acidic residues" evidence="2">
    <location>
        <begin position="124"/>
        <end position="145"/>
    </location>
</feature>
<dbReference type="InterPro" id="IPR000529">
    <property type="entry name" value="Ribosomal_bS6"/>
</dbReference>
<name>A9NKL3_PICSI</name>
<dbReference type="InterPro" id="IPR035980">
    <property type="entry name" value="Ribosomal_bS6_sf"/>
</dbReference>
<dbReference type="PANTHER" id="PTHR21011:SF1">
    <property type="entry name" value="SMALL RIBOSOMAL SUBUNIT PROTEIN BS6M"/>
    <property type="match status" value="1"/>
</dbReference>
<dbReference type="FunFam" id="3.30.70.60:FF:000012">
    <property type="entry name" value="Translation elongation factor EF1B/ribosomal protein S6 family protein"/>
    <property type="match status" value="1"/>
</dbReference>
<sequence>MPLYDCMLLLKPQVERAAIVELLSRLGRRVYSLNGVVTDIKSFGKVYLGYGIRKLDGRYYQGQMMQMTMMVTPKFHKELEYLNKDDKLLRWLLVKYRDTSYGLEFVNESDSRGSFYNKYANSDLFEDEEEDDDDEQEYEVEEFADGETKQENKNVPEENNQNL</sequence>
<evidence type="ECO:0008006" key="4">
    <source>
        <dbReference type="Google" id="ProtNLM"/>
    </source>
</evidence>
<evidence type="ECO:0000256" key="1">
    <source>
        <dbReference type="ARBA" id="ARBA00009512"/>
    </source>
</evidence>
<dbReference type="OMA" id="KHVFRRN"/>
<dbReference type="PANTHER" id="PTHR21011">
    <property type="entry name" value="MITOCHONDRIAL 28S RIBOSOMAL PROTEIN S6"/>
    <property type="match status" value="1"/>
</dbReference>
<protein>
    <recommendedName>
        <fullName evidence="4">Ribosomal protein S6</fullName>
    </recommendedName>
</protein>
<evidence type="ECO:0000256" key="2">
    <source>
        <dbReference type="SAM" id="MobiDB-lite"/>
    </source>
</evidence>
<dbReference type="GO" id="GO:0005737">
    <property type="term" value="C:cytoplasm"/>
    <property type="evidence" value="ECO:0007669"/>
    <property type="project" value="UniProtKB-ARBA"/>
</dbReference>
<comment type="similarity">
    <text evidence="1">Belongs to the bacterial ribosomal protein bS6 family.</text>
</comment>
<dbReference type="EMBL" id="EF081793">
    <property type="protein sequence ID" value="ABK21174.1"/>
    <property type="molecule type" value="mRNA"/>
</dbReference>